<proteinExistence type="predicted"/>
<dbReference type="PANTHER" id="PTHR43792">
    <property type="entry name" value="GNAT FAMILY, PUTATIVE (AFU_ORTHOLOGUE AFUA_3G00765)-RELATED-RELATED"/>
    <property type="match status" value="1"/>
</dbReference>
<dbReference type="GO" id="GO:0016747">
    <property type="term" value="F:acyltransferase activity, transferring groups other than amino-acyl groups"/>
    <property type="evidence" value="ECO:0007669"/>
    <property type="project" value="InterPro"/>
</dbReference>
<keyword evidence="2" id="KW-0808">Transferase</keyword>
<reference evidence="2 3" key="1">
    <citation type="submission" date="2018-03" db="EMBL/GenBank/DDBJ databases">
        <title>Genomic Encyclopedia of Archaeal and Bacterial Type Strains, Phase II (KMG-II): from individual species to whole genera.</title>
        <authorList>
            <person name="Goeker M."/>
        </authorList>
    </citation>
    <scope>NUCLEOTIDE SEQUENCE [LARGE SCALE GENOMIC DNA]</scope>
    <source>
        <strain evidence="2 3">DSM 24859</strain>
    </source>
</reference>
<evidence type="ECO:0000259" key="1">
    <source>
        <dbReference type="PROSITE" id="PS51186"/>
    </source>
</evidence>
<dbReference type="Proteomes" id="UP000240971">
    <property type="component" value="Unassembled WGS sequence"/>
</dbReference>
<gene>
    <name evidence="2" type="ORF">CLV51_11092</name>
</gene>
<keyword evidence="3" id="KW-1185">Reference proteome</keyword>
<feature type="domain" description="N-acetyltransferase" evidence="1">
    <location>
        <begin position="10"/>
        <end position="169"/>
    </location>
</feature>
<name>A0A2P8H9H3_CHINA</name>
<evidence type="ECO:0000313" key="3">
    <source>
        <dbReference type="Proteomes" id="UP000240971"/>
    </source>
</evidence>
<dbReference type="InterPro" id="IPR000182">
    <property type="entry name" value="GNAT_dom"/>
</dbReference>
<evidence type="ECO:0000313" key="2">
    <source>
        <dbReference type="EMBL" id="PSL42875.1"/>
    </source>
</evidence>
<dbReference type="SUPFAM" id="SSF55729">
    <property type="entry name" value="Acyl-CoA N-acyltransferases (Nat)"/>
    <property type="match status" value="1"/>
</dbReference>
<accession>A0A2P8H9H3</accession>
<protein>
    <submittedName>
        <fullName evidence="2">RimJ/RimL family protein N-acetyltransferase</fullName>
    </submittedName>
</protein>
<dbReference type="PROSITE" id="PS51186">
    <property type="entry name" value="GNAT"/>
    <property type="match status" value="1"/>
</dbReference>
<dbReference type="InterPro" id="IPR016181">
    <property type="entry name" value="Acyl_CoA_acyltransferase"/>
</dbReference>
<comment type="caution">
    <text evidence="2">The sequence shown here is derived from an EMBL/GenBank/DDBJ whole genome shotgun (WGS) entry which is preliminary data.</text>
</comment>
<dbReference type="InterPro" id="IPR051531">
    <property type="entry name" value="N-acetyltransferase"/>
</dbReference>
<dbReference type="Gene3D" id="3.40.630.30">
    <property type="match status" value="1"/>
</dbReference>
<organism evidence="2 3">
    <name type="scientific">Chitinophaga niastensis</name>
    <dbReference type="NCBI Taxonomy" id="536980"/>
    <lineage>
        <taxon>Bacteria</taxon>
        <taxon>Pseudomonadati</taxon>
        <taxon>Bacteroidota</taxon>
        <taxon>Chitinophagia</taxon>
        <taxon>Chitinophagales</taxon>
        <taxon>Chitinophagaceae</taxon>
        <taxon>Chitinophaga</taxon>
    </lineage>
</organism>
<dbReference type="EMBL" id="PYAW01000010">
    <property type="protein sequence ID" value="PSL42875.1"/>
    <property type="molecule type" value="Genomic_DNA"/>
</dbReference>
<dbReference type="AlphaFoldDB" id="A0A2P8H9H3"/>
<dbReference type="PANTHER" id="PTHR43792:SF1">
    <property type="entry name" value="N-ACETYLTRANSFERASE DOMAIN-CONTAINING PROTEIN"/>
    <property type="match status" value="1"/>
</dbReference>
<dbReference type="RefSeq" id="WP_106531326.1">
    <property type="nucleotide sequence ID" value="NZ_PYAW01000010.1"/>
</dbReference>
<dbReference type="OrthoDB" id="9798081at2"/>
<dbReference type="Pfam" id="PF13302">
    <property type="entry name" value="Acetyltransf_3"/>
    <property type="match status" value="1"/>
</dbReference>
<sequence length="179" mass="20309">MKILFETPRLIIRTFAAVDDAFIMKLLNTPSWLQYIGDRNIRTLADAQRYIMNNLLQLYVEQGYGAWVVVLKETGAPIGICGLFKRKYLDQPDLGFAFLPEAEGKGYAYEAATGTLVYTQEQLALSGLFAITQSDNYRSVRLLEKTGFKYKDKIQPPGESQQLMLFSIELQKINPNSPQ</sequence>